<keyword evidence="3" id="KW-1185">Reference proteome</keyword>
<sequence length="307" mass="33624">MPVYTSNEPYPIGSDSRIVGDDTRGSDISPAKDFATHAIAGAAGNSGYRRSYSTYLPDYFPLLGTRRRFMVRHLIKMVRVDSGHDGYYLREPLPREEREPIGIGRSGTSYQSTPEAAFGAVAERTGFSRVAVSLPVPADITRHVAELEQFISYRMFVRMWTRENELLLYGDADAGLPGLLTTDGLREARTADLVSGLFATAATVEETGGSCDGIVLHTETYWQASESNYLDRLRDAGVTVSRTRMIPRDQALLGDFRAGATIYDPGDSAISLSAADPAGRSRDLTVVSRVGLAVHVPQHFVLLKQED</sequence>
<evidence type="ECO:0000313" key="3">
    <source>
        <dbReference type="Proteomes" id="UP000503540"/>
    </source>
</evidence>
<dbReference type="KEGG" id="nah:F5544_30060"/>
<dbReference type="AlphaFoldDB" id="A0A6G9YLA4"/>
<dbReference type="Proteomes" id="UP000503540">
    <property type="component" value="Chromosome"/>
</dbReference>
<name>A0A6G9YLA4_9NOCA</name>
<reference evidence="2 3" key="1">
    <citation type="journal article" date="2019" name="ACS Chem. Biol.">
        <title>Identification and Mobilization of a Cryptic Antibiotic Biosynthesis Gene Locus from a Human-Pathogenic Nocardia Isolate.</title>
        <authorList>
            <person name="Herisse M."/>
            <person name="Ishida K."/>
            <person name="Porter J.L."/>
            <person name="Howden B."/>
            <person name="Hertweck C."/>
            <person name="Stinear T.P."/>
            <person name="Pidot S.J."/>
        </authorList>
    </citation>
    <scope>NUCLEOTIDE SEQUENCE [LARGE SCALE GENOMIC DNA]</scope>
    <source>
        <strain evidence="2 3">AUSMDU00012717</strain>
    </source>
</reference>
<dbReference type="Gene3D" id="3.30.2320.10">
    <property type="entry name" value="hypothetical protein PF0899 domain"/>
    <property type="match status" value="1"/>
</dbReference>
<accession>A0A6G9YLA4</accession>
<dbReference type="RefSeq" id="WP_167476341.1">
    <property type="nucleotide sequence ID" value="NZ_CP046172.1"/>
</dbReference>
<dbReference type="EMBL" id="CP046172">
    <property type="protein sequence ID" value="QIS13857.1"/>
    <property type="molecule type" value="Genomic_DNA"/>
</dbReference>
<gene>
    <name evidence="2" type="ORF">F5544_30060</name>
</gene>
<organism evidence="2 3">
    <name type="scientific">Nocardia arthritidis</name>
    <dbReference type="NCBI Taxonomy" id="228602"/>
    <lineage>
        <taxon>Bacteria</taxon>
        <taxon>Bacillati</taxon>
        <taxon>Actinomycetota</taxon>
        <taxon>Actinomycetes</taxon>
        <taxon>Mycobacteriales</taxon>
        <taxon>Nocardiaceae</taxon>
        <taxon>Nocardia</taxon>
    </lineage>
</organism>
<protein>
    <recommendedName>
        <fullName evidence="4">Phage major capsid protein</fullName>
    </recommendedName>
</protein>
<feature type="region of interest" description="Disordered" evidence="1">
    <location>
        <begin position="1"/>
        <end position="25"/>
    </location>
</feature>
<dbReference type="SUPFAM" id="SSF56563">
    <property type="entry name" value="Major capsid protein gp5"/>
    <property type="match status" value="1"/>
</dbReference>
<evidence type="ECO:0000313" key="2">
    <source>
        <dbReference type="EMBL" id="QIS13857.1"/>
    </source>
</evidence>
<evidence type="ECO:0000256" key="1">
    <source>
        <dbReference type="SAM" id="MobiDB-lite"/>
    </source>
</evidence>
<dbReference type="NCBIfam" id="NF041188">
    <property type="entry name" value="encap_f3"/>
    <property type="match status" value="1"/>
</dbReference>
<dbReference type="Gene3D" id="3.30.2400.10">
    <property type="entry name" value="Major capsid protein gp5"/>
    <property type="match status" value="1"/>
</dbReference>
<evidence type="ECO:0008006" key="4">
    <source>
        <dbReference type="Google" id="ProtNLM"/>
    </source>
</evidence>
<proteinExistence type="predicted"/>